<reference evidence="2 3" key="1">
    <citation type="journal article" date="2010" name="Cell">
        <title>The genome of Naegleria gruberi illuminates early eukaryotic versatility.</title>
        <authorList>
            <person name="Fritz-Laylin L.K."/>
            <person name="Prochnik S.E."/>
            <person name="Ginger M.L."/>
            <person name="Dacks J.B."/>
            <person name="Carpenter M.L."/>
            <person name="Field M.C."/>
            <person name="Kuo A."/>
            <person name="Paredez A."/>
            <person name="Chapman J."/>
            <person name="Pham J."/>
            <person name="Shu S."/>
            <person name="Neupane R."/>
            <person name="Cipriano M."/>
            <person name="Mancuso J."/>
            <person name="Tu H."/>
            <person name="Salamov A."/>
            <person name="Lindquist E."/>
            <person name="Shapiro H."/>
            <person name="Lucas S."/>
            <person name="Grigoriev I.V."/>
            <person name="Cande W.Z."/>
            <person name="Fulton C."/>
            <person name="Rokhsar D.S."/>
            <person name="Dawson S.C."/>
        </authorList>
    </citation>
    <scope>NUCLEOTIDE SEQUENCE [LARGE SCALE GENOMIC DNA]</scope>
    <source>
        <strain evidence="2 3">NEG-M</strain>
    </source>
</reference>
<name>D2V5Q9_NAEGR</name>
<organism evidence="3">
    <name type="scientific">Naegleria gruberi</name>
    <name type="common">Amoeba</name>
    <dbReference type="NCBI Taxonomy" id="5762"/>
    <lineage>
        <taxon>Eukaryota</taxon>
        <taxon>Discoba</taxon>
        <taxon>Heterolobosea</taxon>
        <taxon>Tetramitia</taxon>
        <taxon>Eutetramitia</taxon>
        <taxon>Vahlkampfiidae</taxon>
        <taxon>Naegleria</taxon>
    </lineage>
</organism>
<evidence type="ECO:0000256" key="1">
    <source>
        <dbReference type="SAM" id="MobiDB-lite"/>
    </source>
</evidence>
<dbReference type="RefSeq" id="XP_002680583.1">
    <property type="nucleotide sequence ID" value="XM_002680537.1"/>
</dbReference>
<dbReference type="KEGG" id="ngr:NAEGRDRAFT_64169"/>
<dbReference type="Proteomes" id="UP000006671">
    <property type="component" value="Unassembled WGS sequence"/>
</dbReference>
<keyword evidence="3" id="KW-1185">Reference proteome</keyword>
<gene>
    <name evidence="2" type="ORF">NAEGRDRAFT_64169</name>
</gene>
<dbReference type="GeneID" id="8849250"/>
<evidence type="ECO:0000313" key="2">
    <source>
        <dbReference type="EMBL" id="EFC47839.1"/>
    </source>
</evidence>
<sequence length="191" mass="22591">MKRKALSNDSTSKKRKNDDLLSSNSEQVKIVFDDGKTFEANREWFEGYEYFENLLSNSKTNTIKIPKRKSHFFQYILDFLDCCLFYEKVRDEENIDEFKEEAKFYNLQHLFDNLLDMQFSIMKFKDEEKLSGTVQSTIVRPYRNVASGILDFTIKPSQTSYGSDTHRYYFEFEITGNLKGFHIGFVSGKIY</sequence>
<feature type="region of interest" description="Disordered" evidence="1">
    <location>
        <begin position="1"/>
        <end position="20"/>
    </location>
</feature>
<dbReference type="AlphaFoldDB" id="D2V5Q9"/>
<proteinExistence type="predicted"/>
<accession>D2V5Q9</accession>
<dbReference type="SUPFAM" id="SSF54695">
    <property type="entry name" value="POZ domain"/>
    <property type="match status" value="1"/>
</dbReference>
<dbReference type="EMBL" id="GG738853">
    <property type="protein sequence ID" value="EFC47839.1"/>
    <property type="molecule type" value="Genomic_DNA"/>
</dbReference>
<evidence type="ECO:0000313" key="3">
    <source>
        <dbReference type="Proteomes" id="UP000006671"/>
    </source>
</evidence>
<dbReference type="InParanoid" id="D2V5Q9"/>
<dbReference type="VEuPathDB" id="AmoebaDB:NAEGRDRAFT_64169"/>
<protein>
    <submittedName>
        <fullName evidence="2">Predicted protein</fullName>
    </submittedName>
</protein>
<dbReference type="InterPro" id="IPR011333">
    <property type="entry name" value="SKP1/BTB/POZ_sf"/>
</dbReference>
<dbReference type="Gene3D" id="3.30.710.10">
    <property type="entry name" value="Potassium Channel Kv1.1, Chain A"/>
    <property type="match status" value="1"/>
</dbReference>